<organism evidence="2 3">
    <name type="scientific">Klebsiella variicola</name>
    <dbReference type="NCBI Taxonomy" id="244366"/>
    <lineage>
        <taxon>Bacteria</taxon>
        <taxon>Pseudomonadati</taxon>
        <taxon>Pseudomonadota</taxon>
        <taxon>Gammaproteobacteria</taxon>
        <taxon>Enterobacterales</taxon>
        <taxon>Enterobacteriaceae</taxon>
        <taxon>Klebsiella/Raoultella group</taxon>
        <taxon>Klebsiella</taxon>
        <taxon>Klebsiella pneumoniae complex</taxon>
    </lineage>
</organism>
<reference evidence="2 3" key="1">
    <citation type="submission" date="2018-06" db="EMBL/GenBank/DDBJ databases">
        <authorList>
            <consortium name="Pathogen Informatics"/>
            <person name="Doyle S."/>
        </authorList>
    </citation>
    <scope>NUCLEOTIDE SEQUENCE [LARGE SCALE GENOMIC DNA]</scope>
    <source>
        <strain evidence="2 3">NCTC9177</strain>
    </source>
</reference>
<evidence type="ECO:0000313" key="3">
    <source>
        <dbReference type="Proteomes" id="UP000254545"/>
    </source>
</evidence>
<dbReference type="GO" id="GO:0008483">
    <property type="term" value="F:transaminase activity"/>
    <property type="evidence" value="ECO:0007669"/>
    <property type="project" value="UniProtKB-KW"/>
</dbReference>
<accession>A0A7H4MKG1</accession>
<dbReference type="AlphaFoldDB" id="A0A7H4MKG1"/>
<protein>
    <submittedName>
        <fullName evidence="2">Serine-pyruvate aminotransferase</fullName>
    </submittedName>
</protein>
<sequence>MGYNARKDCVMQTLSALEAVLNYLKFTTTSGRGDAGGLGSLPHRGHPMSDTARQQAEREAAASRVMARADRLAHP</sequence>
<name>A0A7H4MKG1_KLEVA</name>
<keyword evidence="2" id="KW-0670">Pyruvate</keyword>
<keyword evidence="2" id="KW-0032">Aminotransferase</keyword>
<comment type="caution">
    <text evidence="2">The sequence shown here is derived from an EMBL/GenBank/DDBJ whole genome shotgun (WGS) entry which is preliminary data.</text>
</comment>
<dbReference type="Proteomes" id="UP000254545">
    <property type="component" value="Unassembled WGS sequence"/>
</dbReference>
<proteinExistence type="predicted"/>
<feature type="region of interest" description="Disordered" evidence="1">
    <location>
        <begin position="30"/>
        <end position="75"/>
    </location>
</feature>
<evidence type="ECO:0000256" key="1">
    <source>
        <dbReference type="SAM" id="MobiDB-lite"/>
    </source>
</evidence>
<feature type="compositionally biased region" description="Basic and acidic residues" evidence="1">
    <location>
        <begin position="55"/>
        <end position="75"/>
    </location>
</feature>
<gene>
    <name evidence="2" type="ORF">NCTC9177_04710</name>
</gene>
<keyword evidence="2" id="KW-0808">Transferase</keyword>
<evidence type="ECO:0000313" key="2">
    <source>
        <dbReference type="EMBL" id="STS90811.1"/>
    </source>
</evidence>
<dbReference type="EMBL" id="UGKR01000003">
    <property type="protein sequence ID" value="STS90811.1"/>
    <property type="molecule type" value="Genomic_DNA"/>
</dbReference>